<dbReference type="Proteomes" id="UP001367508">
    <property type="component" value="Unassembled WGS sequence"/>
</dbReference>
<evidence type="ECO:0000313" key="2">
    <source>
        <dbReference type="Proteomes" id="UP001367508"/>
    </source>
</evidence>
<protein>
    <submittedName>
        <fullName evidence="1">Uncharacterized protein</fullName>
    </submittedName>
</protein>
<comment type="caution">
    <text evidence="1">The sequence shown here is derived from an EMBL/GenBank/DDBJ whole genome shotgun (WGS) entry which is preliminary data.</text>
</comment>
<dbReference type="EMBL" id="JAYMYQ010000004">
    <property type="protein sequence ID" value="KAK7339384.1"/>
    <property type="molecule type" value="Genomic_DNA"/>
</dbReference>
<sequence>MTLHAPIWDALCERSKESASSALLALPNPISRFIHISILSIVTVHEPLQTLTRSETQFEQEWESFRL</sequence>
<keyword evidence="2" id="KW-1185">Reference proteome</keyword>
<proteinExistence type="predicted"/>
<gene>
    <name evidence="1" type="ORF">VNO77_20047</name>
</gene>
<reference evidence="1 2" key="1">
    <citation type="submission" date="2024-01" db="EMBL/GenBank/DDBJ databases">
        <title>The genomes of 5 underutilized Papilionoideae crops provide insights into root nodulation and disease resistanc.</title>
        <authorList>
            <person name="Jiang F."/>
        </authorList>
    </citation>
    <scope>NUCLEOTIDE SEQUENCE [LARGE SCALE GENOMIC DNA]</scope>
    <source>
        <strain evidence="1">LVBAO_FW01</strain>
        <tissue evidence="1">Leaves</tissue>
    </source>
</reference>
<name>A0AAN9LS27_CANGL</name>
<organism evidence="1 2">
    <name type="scientific">Canavalia gladiata</name>
    <name type="common">Sword bean</name>
    <name type="synonym">Dolichos gladiatus</name>
    <dbReference type="NCBI Taxonomy" id="3824"/>
    <lineage>
        <taxon>Eukaryota</taxon>
        <taxon>Viridiplantae</taxon>
        <taxon>Streptophyta</taxon>
        <taxon>Embryophyta</taxon>
        <taxon>Tracheophyta</taxon>
        <taxon>Spermatophyta</taxon>
        <taxon>Magnoliopsida</taxon>
        <taxon>eudicotyledons</taxon>
        <taxon>Gunneridae</taxon>
        <taxon>Pentapetalae</taxon>
        <taxon>rosids</taxon>
        <taxon>fabids</taxon>
        <taxon>Fabales</taxon>
        <taxon>Fabaceae</taxon>
        <taxon>Papilionoideae</taxon>
        <taxon>50 kb inversion clade</taxon>
        <taxon>NPAAA clade</taxon>
        <taxon>indigoferoid/millettioid clade</taxon>
        <taxon>Phaseoleae</taxon>
        <taxon>Canavalia</taxon>
    </lineage>
</organism>
<evidence type="ECO:0000313" key="1">
    <source>
        <dbReference type="EMBL" id="KAK7339384.1"/>
    </source>
</evidence>
<dbReference type="AlphaFoldDB" id="A0AAN9LS27"/>
<accession>A0AAN9LS27</accession>